<dbReference type="Proteomes" id="UP000063781">
    <property type="component" value="Chromosome"/>
</dbReference>
<dbReference type="InterPro" id="IPR030949">
    <property type="entry name" value="ECF_S_folate_fam"/>
</dbReference>
<keyword evidence="1" id="KW-0812">Transmembrane</keyword>
<dbReference type="Gene3D" id="1.10.1760.20">
    <property type="match status" value="1"/>
</dbReference>
<dbReference type="AlphaFoldDB" id="A0A109UHI3"/>
<dbReference type="GO" id="GO:0016020">
    <property type="term" value="C:membrane"/>
    <property type="evidence" value="ECO:0007669"/>
    <property type="project" value="InterPro"/>
</dbReference>
<feature type="transmembrane region" description="Helical" evidence="1">
    <location>
        <begin position="71"/>
        <end position="91"/>
    </location>
</feature>
<dbReference type="Pfam" id="PF07155">
    <property type="entry name" value="ECF-ribofla_trS"/>
    <property type="match status" value="1"/>
</dbReference>
<accession>A0A109UHI3</accession>
<feature type="transmembrane region" description="Helical" evidence="1">
    <location>
        <begin position="98"/>
        <end position="121"/>
    </location>
</feature>
<keyword evidence="1" id="KW-0472">Membrane</keyword>
<keyword evidence="3" id="KW-1185">Reference proteome</keyword>
<feature type="transmembrane region" description="Helical" evidence="1">
    <location>
        <begin position="6"/>
        <end position="25"/>
    </location>
</feature>
<dbReference type="STRING" id="1514105.AOC36_10140"/>
<name>A0A109UHI3_9FIRM</name>
<dbReference type="InterPro" id="IPR009825">
    <property type="entry name" value="ECF_substrate-spec-like"/>
</dbReference>
<dbReference type="EMBL" id="CP013213">
    <property type="protein sequence ID" value="AMC94318.1"/>
    <property type="molecule type" value="Genomic_DNA"/>
</dbReference>
<sequence>MKTKTLVYMALFIALSIVFTRFLRITPSQSMRISMTFVVYAVCGMMFGPGVSASVAMIADVLGFMLFPEAAQFNIGFTLSEGVTGFLFGMMKGHPGDWLRLSVILLSITVIVGMGMTTYWLTLLYEQPFGVMLISRLPGIFVNLAVRIVILIPLMKAFEQGVFKQEGY</sequence>
<protein>
    <recommendedName>
        <fullName evidence="4">Folate transporter</fullName>
    </recommendedName>
</protein>
<evidence type="ECO:0000313" key="2">
    <source>
        <dbReference type="EMBL" id="AMC94318.1"/>
    </source>
</evidence>
<keyword evidence="1" id="KW-1133">Transmembrane helix</keyword>
<evidence type="ECO:0000313" key="3">
    <source>
        <dbReference type="Proteomes" id="UP000063781"/>
    </source>
</evidence>
<dbReference type="OrthoDB" id="9795813at2"/>
<dbReference type="RefSeq" id="WP_067633908.1">
    <property type="nucleotide sequence ID" value="NZ_CP013213.1"/>
</dbReference>
<evidence type="ECO:0000256" key="1">
    <source>
        <dbReference type="SAM" id="Phobius"/>
    </source>
</evidence>
<gene>
    <name evidence="2" type="ORF">AOC36_10140</name>
</gene>
<proteinExistence type="predicted"/>
<reference evidence="2 3" key="1">
    <citation type="submission" date="2015-10" db="EMBL/GenBank/DDBJ databases">
        <title>Erysipelothrix larvae sp. LV19 isolated from the larval gut of the rhinoceros beetle, Trypoxylus dichotomus.</title>
        <authorList>
            <person name="Lim S."/>
            <person name="Kim B.-C."/>
        </authorList>
    </citation>
    <scope>NUCLEOTIDE SEQUENCE [LARGE SCALE GENOMIC DNA]</scope>
    <source>
        <strain evidence="2 3">LV19</strain>
    </source>
</reference>
<feature type="transmembrane region" description="Helical" evidence="1">
    <location>
        <begin position="133"/>
        <end position="154"/>
    </location>
</feature>
<organism evidence="2 3">
    <name type="scientific">Erysipelothrix larvae</name>
    <dbReference type="NCBI Taxonomy" id="1514105"/>
    <lineage>
        <taxon>Bacteria</taxon>
        <taxon>Bacillati</taxon>
        <taxon>Bacillota</taxon>
        <taxon>Erysipelotrichia</taxon>
        <taxon>Erysipelotrichales</taxon>
        <taxon>Erysipelotrichaceae</taxon>
        <taxon>Erysipelothrix</taxon>
    </lineage>
</organism>
<dbReference type="NCBIfam" id="TIGR04518">
    <property type="entry name" value="ECF_S_folT_fam"/>
    <property type="match status" value="1"/>
</dbReference>
<evidence type="ECO:0008006" key="4">
    <source>
        <dbReference type="Google" id="ProtNLM"/>
    </source>
</evidence>
<dbReference type="KEGG" id="erl:AOC36_10140"/>
<feature type="transmembrane region" description="Helical" evidence="1">
    <location>
        <begin position="37"/>
        <end position="59"/>
    </location>
</feature>